<evidence type="ECO:0000256" key="7">
    <source>
        <dbReference type="HAMAP-Rule" id="MF_00220"/>
    </source>
</evidence>
<dbReference type="InterPro" id="IPR032466">
    <property type="entry name" value="Metal_Hydrolase"/>
</dbReference>
<dbReference type="SUPFAM" id="SSF51338">
    <property type="entry name" value="Composite domain of metallo-dependent hydrolases"/>
    <property type="match status" value="1"/>
</dbReference>
<dbReference type="InterPro" id="IPR004722">
    <property type="entry name" value="DHOase"/>
</dbReference>
<evidence type="ECO:0000256" key="4">
    <source>
        <dbReference type="ARBA" id="ARBA00022801"/>
    </source>
</evidence>
<dbReference type="GO" id="GO:0005737">
    <property type="term" value="C:cytoplasm"/>
    <property type="evidence" value="ECO:0007669"/>
    <property type="project" value="TreeGrafter"/>
</dbReference>
<feature type="binding site" evidence="7">
    <location>
        <position position="276"/>
    </location>
    <ligand>
        <name>substrate</name>
    </ligand>
</feature>
<feature type="domain" description="Amidohydrolase 3" evidence="8">
    <location>
        <begin position="339"/>
        <end position="420"/>
    </location>
</feature>
<comment type="pathway">
    <text evidence="7">Pyrimidine metabolism; UMP biosynthesis via de novo pathway; (S)-dihydroorotate from bicarbonate: step 3/3.</text>
</comment>
<evidence type="ECO:0000313" key="11">
    <source>
        <dbReference type="Proteomes" id="UP000245959"/>
    </source>
</evidence>
<feature type="binding site" evidence="7">
    <location>
        <position position="303"/>
    </location>
    <ligand>
        <name>Zn(2+)</name>
        <dbReference type="ChEBI" id="CHEBI:29105"/>
        <label>1</label>
    </ligand>
</feature>
<organism evidence="10 11">
    <name type="scientific">Victivallis vadensis</name>
    <dbReference type="NCBI Taxonomy" id="172901"/>
    <lineage>
        <taxon>Bacteria</taxon>
        <taxon>Pseudomonadati</taxon>
        <taxon>Lentisphaerota</taxon>
        <taxon>Lentisphaeria</taxon>
        <taxon>Victivallales</taxon>
        <taxon>Victivallaceae</taxon>
        <taxon>Victivallis</taxon>
    </lineage>
</organism>
<dbReference type="AlphaFoldDB" id="A0A2U1B9A5"/>
<dbReference type="PANTHER" id="PTHR43668">
    <property type="entry name" value="ALLANTOINASE"/>
    <property type="match status" value="1"/>
</dbReference>
<dbReference type="InterPro" id="IPR002195">
    <property type="entry name" value="Dihydroorotase_CS"/>
</dbReference>
<comment type="catalytic activity">
    <reaction evidence="7">
        <text>(S)-dihydroorotate + H2O = N-carbamoyl-L-aspartate + H(+)</text>
        <dbReference type="Rhea" id="RHEA:24296"/>
        <dbReference type="ChEBI" id="CHEBI:15377"/>
        <dbReference type="ChEBI" id="CHEBI:15378"/>
        <dbReference type="ChEBI" id="CHEBI:30864"/>
        <dbReference type="ChEBI" id="CHEBI:32814"/>
        <dbReference type="EC" id="3.5.2.3"/>
    </reaction>
</comment>
<keyword evidence="4 7" id="KW-0378">Hydrolase</keyword>
<dbReference type="InterPro" id="IPR011059">
    <property type="entry name" value="Metal-dep_hydrolase_composite"/>
</dbReference>
<accession>A0A2U1B9A5</accession>
<evidence type="ECO:0000256" key="1">
    <source>
        <dbReference type="ARBA" id="ARBA00002368"/>
    </source>
</evidence>
<reference evidence="10 11" key="1">
    <citation type="submission" date="2018-04" db="EMBL/GenBank/DDBJ databases">
        <title>Genomic Encyclopedia of Type Strains, Phase IV (KMG-IV): sequencing the most valuable type-strain genomes for metagenomic binning, comparative biology and taxonomic classification.</title>
        <authorList>
            <person name="Goeker M."/>
        </authorList>
    </citation>
    <scope>NUCLEOTIDE SEQUENCE [LARGE SCALE GENOMIC DNA]</scope>
    <source>
        <strain evidence="10 11">DSM 14823</strain>
    </source>
</reference>
<evidence type="ECO:0000256" key="2">
    <source>
        <dbReference type="ARBA" id="ARBA00010286"/>
    </source>
</evidence>
<dbReference type="HAMAP" id="MF_00220_B">
    <property type="entry name" value="PyrC_classI_B"/>
    <property type="match status" value="1"/>
</dbReference>
<dbReference type="InterPro" id="IPR024403">
    <property type="entry name" value="DHOase_cat"/>
</dbReference>
<sequence length="423" mass="45257">MSSFIFRNARVIDPVRKIDSRGDVGVIDGRIAEASEVRGGEVIDLGGKVLSPGFIDLHVHLRQPGNNMAETIASGTAAAAAGGFTSVVAMPNTNPPADTAGAIEFLRQTAAKKAVVRVLPCGCMTKGYAGEEMAGIGSLKAAGVVALSDDGRCIQDHALMRHVVEYAKSFNLPILDHCEDKCLAAGGVMHEGKWSVLLGMNGISGASEELMIARNIILARQIGWKIHMQHVSVKESVELLRNARAKGIPVTGEATPHHLTLTDECIKKYDTNYKMNPPLRSEEDRLALIAGVADGTITAIATDHAPHTMTAKMVEFDYAPFGIIGLETALPVSYGELVAKGVISLPKLVELFTAGPADILGFDDYSLAPGNPADLTVFDPEAKYTVDKEQFKSNSRNTPFDGWEVQCKTMLTMVGGKIVYNEL</sequence>
<feature type="binding site" evidence="7">
    <location>
        <position position="60"/>
    </location>
    <ligand>
        <name>Zn(2+)</name>
        <dbReference type="ChEBI" id="CHEBI:29105"/>
        <label>1</label>
    </ligand>
</feature>
<dbReference type="Pfam" id="PF12890">
    <property type="entry name" value="DHOase"/>
    <property type="match status" value="1"/>
</dbReference>
<feature type="binding site" evidence="7">
    <location>
        <begin position="60"/>
        <end position="62"/>
    </location>
    <ligand>
        <name>substrate</name>
    </ligand>
</feature>
<comment type="cofactor">
    <cofactor evidence="7">
        <name>Zn(2+)</name>
        <dbReference type="ChEBI" id="CHEBI:29105"/>
    </cofactor>
    <text evidence="7">Binds 2 Zn(2+) ions per subunit.</text>
</comment>
<evidence type="ECO:0000259" key="8">
    <source>
        <dbReference type="Pfam" id="PF07969"/>
    </source>
</evidence>
<keyword evidence="3 7" id="KW-0479">Metal-binding</keyword>
<feature type="binding site" evidence="7">
    <location>
        <position position="58"/>
    </location>
    <ligand>
        <name>Zn(2+)</name>
        <dbReference type="ChEBI" id="CHEBI:29105"/>
        <label>1</label>
    </ligand>
</feature>
<feature type="binding site" evidence="7">
    <location>
        <position position="92"/>
    </location>
    <ligand>
        <name>substrate</name>
    </ligand>
</feature>
<evidence type="ECO:0000256" key="6">
    <source>
        <dbReference type="ARBA" id="ARBA00022975"/>
    </source>
</evidence>
<dbReference type="PANTHER" id="PTHR43668:SF2">
    <property type="entry name" value="ALLANTOINASE"/>
    <property type="match status" value="1"/>
</dbReference>
<keyword evidence="5 7" id="KW-0862">Zinc</keyword>
<comment type="function">
    <text evidence="1 7">Catalyzes the reversible cyclization of carbamoyl aspartate to dihydroorotate.</text>
</comment>
<feature type="binding site" evidence="7">
    <location>
        <position position="230"/>
    </location>
    <ligand>
        <name>Zn(2+)</name>
        <dbReference type="ChEBI" id="CHEBI:29105"/>
        <label>2</label>
    </ligand>
</feature>
<evidence type="ECO:0000256" key="3">
    <source>
        <dbReference type="ARBA" id="ARBA00022723"/>
    </source>
</evidence>
<dbReference type="NCBIfam" id="TIGR00857">
    <property type="entry name" value="pyrC_multi"/>
    <property type="match status" value="1"/>
</dbReference>
<proteinExistence type="inferred from homology"/>
<dbReference type="InterPro" id="IPR050138">
    <property type="entry name" value="DHOase/Allantoinase_Hydrolase"/>
</dbReference>
<feature type="domain" description="Dihydroorotase catalytic" evidence="9">
    <location>
        <begin position="47"/>
        <end position="236"/>
    </location>
</feature>
<feature type="active site" evidence="7">
    <location>
        <position position="303"/>
    </location>
</feature>
<dbReference type="SUPFAM" id="SSF51556">
    <property type="entry name" value="Metallo-dependent hydrolases"/>
    <property type="match status" value="1"/>
</dbReference>
<dbReference type="GO" id="GO:0008270">
    <property type="term" value="F:zinc ion binding"/>
    <property type="evidence" value="ECO:0007669"/>
    <property type="project" value="UniProtKB-UniRule"/>
</dbReference>
<dbReference type="GO" id="GO:0004151">
    <property type="term" value="F:dihydroorotase activity"/>
    <property type="evidence" value="ECO:0007669"/>
    <property type="project" value="UniProtKB-UniRule"/>
</dbReference>
<evidence type="ECO:0000313" key="10">
    <source>
        <dbReference type="EMBL" id="PVY45249.1"/>
    </source>
</evidence>
<dbReference type="GeneID" id="78294142"/>
<dbReference type="CDD" id="cd01317">
    <property type="entry name" value="DHOase_IIa"/>
    <property type="match status" value="1"/>
</dbReference>
<keyword evidence="11" id="KW-1185">Reference proteome</keyword>
<comment type="similarity">
    <text evidence="2 7">Belongs to the metallo-dependent hydrolases superfamily. DHOase family. Class I DHOase subfamily.</text>
</comment>
<protein>
    <recommendedName>
        <fullName evidence="7">Dihydroorotase</fullName>
        <shortName evidence="7">DHOase</shortName>
        <ecNumber evidence="7">3.5.2.3</ecNumber>
    </recommendedName>
</protein>
<gene>
    <name evidence="7" type="primary">pyrC</name>
    <name evidence="10" type="ORF">C8D82_103163</name>
</gene>
<feature type="binding site" evidence="7">
    <location>
        <begin position="321"/>
        <end position="322"/>
    </location>
    <ligand>
        <name>substrate</name>
    </ligand>
</feature>
<keyword evidence="6 7" id="KW-0665">Pyrimidine biosynthesis</keyword>
<dbReference type="PROSITE" id="PS00483">
    <property type="entry name" value="DIHYDROOROTASE_2"/>
    <property type="match status" value="1"/>
</dbReference>
<evidence type="ECO:0000256" key="5">
    <source>
        <dbReference type="ARBA" id="ARBA00022833"/>
    </source>
</evidence>
<dbReference type="PROSITE" id="PS00482">
    <property type="entry name" value="DIHYDROOROTASE_1"/>
    <property type="match status" value="1"/>
</dbReference>
<dbReference type="GO" id="GO:0004038">
    <property type="term" value="F:allantoinase activity"/>
    <property type="evidence" value="ECO:0007669"/>
    <property type="project" value="TreeGrafter"/>
</dbReference>
<dbReference type="Gene3D" id="3.20.20.140">
    <property type="entry name" value="Metal-dependent hydrolases"/>
    <property type="match status" value="1"/>
</dbReference>
<dbReference type="GO" id="GO:0044205">
    <property type="term" value="P:'de novo' UMP biosynthetic process"/>
    <property type="evidence" value="ECO:0007669"/>
    <property type="project" value="UniProtKB-UniRule"/>
</dbReference>
<comment type="caution">
    <text evidence="10">The sequence shown here is derived from an EMBL/GenBank/DDBJ whole genome shotgun (WGS) entry which is preliminary data.</text>
</comment>
<feature type="binding site" evidence="7">
    <location>
        <position position="150"/>
    </location>
    <ligand>
        <name>Zn(2+)</name>
        <dbReference type="ChEBI" id="CHEBI:29105"/>
        <label>1</label>
    </ligand>
</feature>
<evidence type="ECO:0000259" key="9">
    <source>
        <dbReference type="Pfam" id="PF12890"/>
    </source>
</evidence>
<dbReference type="Gene3D" id="2.30.40.10">
    <property type="entry name" value="Urease, subunit C, domain 1"/>
    <property type="match status" value="1"/>
</dbReference>
<dbReference type="EC" id="3.5.2.3" evidence="7"/>
<dbReference type="EMBL" id="QEKH01000003">
    <property type="protein sequence ID" value="PVY45249.1"/>
    <property type="molecule type" value="Genomic_DNA"/>
</dbReference>
<dbReference type="Pfam" id="PF07969">
    <property type="entry name" value="Amidohydro_3"/>
    <property type="match status" value="1"/>
</dbReference>
<dbReference type="InterPro" id="IPR013108">
    <property type="entry name" value="Amidohydro_3"/>
</dbReference>
<name>A0A2U1B9A5_9BACT</name>
<feature type="binding site" evidence="7">
    <location>
        <position position="177"/>
    </location>
    <ligand>
        <name>Zn(2+)</name>
        <dbReference type="ChEBI" id="CHEBI:29105"/>
        <label>2</label>
    </ligand>
</feature>
<dbReference type="RefSeq" id="WP_116882817.1">
    <property type="nucleotide sequence ID" value="NZ_JAXYZK010000078.1"/>
</dbReference>
<dbReference type="GO" id="GO:0006145">
    <property type="term" value="P:purine nucleobase catabolic process"/>
    <property type="evidence" value="ECO:0007669"/>
    <property type="project" value="TreeGrafter"/>
</dbReference>
<feature type="binding site" evidence="7">
    <location>
        <position position="150"/>
    </location>
    <ligand>
        <name>Zn(2+)</name>
        <dbReference type="ChEBI" id="CHEBI:29105"/>
        <label>2</label>
    </ligand>
</feature>
<feature type="binding site" evidence="7">
    <location>
        <position position="307"/>
    </location>
    <ligand>
        <name>substrate</name>
    </ligand>
</feature>
<dbReference type="Proteomes" id="UP000245959">
    <property type="component" value="Unassembled WGS sequence"/>
</dbReference>
<dbReference type="UniPathway" id="UPA00070">
    <property type="reaction ID" value="UER00117"/>
</dbReference>